<evidence type="ECO:0000313" key="7">
    <source>
        <dbReference type="Proteomes" id="UP001162640"/>
    </source>
</evidence>
<feature type="transmembrane region" description="Helical" evidence="4">
    <location>
        <begin position="20"/>
        <end position="40"/>
    </location>
</feature>
<reference evidence="7" key="1">
    <citation type="journal article" date="2023" name="Commun. Biol.">
        <title>Genome analysis of Parmales, the sister group of diatoms, reveals the evolutionary specialization of diatoms from phago-mixotrophs to photoautotrophs.</title>
        <authorList>
            <person name="Ban H."/>
            <person name="Sato S."/>
            <person name="Yoshikawa S."/>
            <person name="Yamada K."/>
            <person name="Nakamura Y."/>
            <person name="Ichinomiya M."/>
            <person name="Sato N."/>
            <person name="Blanc-Mathieu R."/>
            <person name="Endo H."/>
            <person name="Kuwata A."/>
            <person name="Ogata H."/>
        </authorList>
    </citation>
    <scope>NUCLEOTIDE SEQUENCE [LARGE SCALE GENOMIC DNA]</scope>
</reference>
<feature type="domain" description="AAA+ ATPase" evidence="5">
    <location>
        <begin position="303"/>
        <end position="569"/>
    </location>
</feature>
<comment type="similarity">
    <text evidence="1">Belongs to the AAA ATPase family. BCS1 subfamily.</text>
</comment>
<name>A0A9W7ADA0_9STRA</name>
<keyword evidence="4" id="KW-0472">Membrane</keyword>
<dbReference type="PANTHER" id="PTHR23070">
    <property type="entry name" value="BCS1 AAA-TYPE ATPASE"/>
    <property type="match status" value="1"/>
</dbReference>
<evidence type="ECO:0000259" key="5">
    <source>
        <dbReference type="SMART" id="SM00382"/>
    </source>
</evidence>
<proteinExistence type="inferred from homology"/>
<evidence type="ECO:0000313" key="6">
    <source>
        <dbReference type="EMBL" id="GMH69869.1"/>
    </source>
</evidence>
<dbReference type="InterPro" id="IPR003593">
    <property type="entry name" value="AAA+_ATPase"/>
</dbReference>
<dbReference type="AlphaFoldDB" id="A0A9W7ADA0"/>
<evidence type="ECO:0000256" key="2">
    <source>
        <dbReference type="RuleBase" id="RU003651"/>
    </source>
</evidence>
<keyword evidence="4" id="KW-1133">Transmembrane helix</keyword>
<accession>A0A9W7ADA0</accession>
<protein>
    <recommendedName>
        <fullName evidence="5">AAA+ ATPase domain-containing protein</fullName>
    </recommendedName>
</protein>
<dbReference type="InterPro" id="IPR003960">
    <property type="entry name" value="ATPase_AAA_CS"/>
</dbReference>
<evidence type="ECO:0000256" key="1">
    <source>
        <dbReference type="ARBA" id="ARBA00007448"/>
    </source>
</evidence>
<dbReference type="Proteomes" id="UP001162640">
    <property type="component" value="Unassembled WGS sequence"/>
</dbReference>
<dbReference type="InterPro" id="IPR003959">
    <property type="entry name" value="ATPase_AAA_core"/>
</dbReference>
<dbReference type="SMART" id="SM00382">
    <property type="entry name" value="AAA"/>
    <property type="match status" value="1"/>
</dbReference>
<sequence>MDHHAASFSIINNMRTGNPAADMAIAMIIPSLIASVFAFATSHIKPFFISLANKFFRADNSKQIIRRIEFEQSSSYYSTSKEGRDKRNNILQKALTMYIGEHCGAVKFRNANVSLLAAKEKVRKMERSGEEWRGVGNYDNNTWSMQYGSTAEQLKAYTVTTVPPKDEWVDVSDGVKFREAVNTEEEGEENNKVNKKTTLFMFSSDRKDGGDLIDNYIKTAFEWYTKEVGRQVDLARYMYMPIHKEISLGSEENKDDAKQFKRYKLSDRKTFDSLFFPEKDGLMHLFDNFLEKKEKYAIPGYPDKLGLLLFGPPGTGKTSLIKAMASYTKRSIINISLSKIKTNQELMDIFFDQKFSVKDEELPVKMSFSDVIFVMEDVDAASKIVHKRSKGKNKPKSTVVTTTKQIVTGDETADGLPGTLPPIPVAIKDGGVAGGPPVLVREVSTKVVEQTSKVVRTTTESSQANGGDNAVSDDEDDEDEENAMFKAIASALGGGDSEEGDKDAIAVGPKNVFGNKDKLDLAGLLNVLDGVVDTPDRIVIMTTNHPEKLDAALIRPGRIDKKIFLGYLNYESAIKMVHHYFGIQEEDMKKEHCDKLKEVFEEHKKITPAVFEQYCSEHDDIADFATNAMAFFRGQNAKDQKKKC</sequence>
<dbReference type="PROSITE" id="PS00674">
    <property type="entry name" value="AAA"/>
    <property type="match status" value="1"/>
</dbReference>
<organism evidence="6 7">
    <name type="scientific">Triparma laevis f. inornata</name>
    <dbReference type="NCBI Taxonomy" id="1714386"/>
    <lineage>
        <taxon>Eukaryota</taxon>
        <taxon>Sar</taxon>
        <taxon>Stramenopiles</taxon>
        <taxon>Ochrophyta</taxon>
        <taxon>Bolidophyceae</taxon>
        <taxon>Parmales</taxon>
        <taxon>Triparmaceae</taxon>
        <taxon>Triparma</taxon>
    </lineage>
</organism>
<dbReference type="InterPro" id="IPR050747">
    <property type="entry name" value="Mitochondrial_chaperone_BCS1"/>
</dbReference>
<evidence type="ECO:0000256" key="3">
    <source>
        <dbReference type="SAM" id="MobiDB-lite"/>
    </source>
</evidence>
<evidence type="ECO:0000256" key="4">
    <source>
        <dbReference type="SAM" id="Phobius"/>
    </source>
</evidence>
<dbReference type="InterPro" id="IPR027417">
    <property type="entry name" value="P-loop_NTPase"/>
</dbReference>
<feature type="compositionally biased region" description="Acidic residues" evidence="3">
    <location>
        <begin position="471"/>
        <end position="480"/>
    </location>
</feature>
<gene>
    <name evidence="6" type="ORF">TL16_g05263</name>
</gene>
<keyword evidence="2" id="KW-0067">ATP-binding</keyword>
<dbReference type="SUPFAM" id="SSF52540">
    <property type="entry name" value="P-loop containing nucleoside triphosphate hydrolases"/>
    <property type="match status" value="1"/>
</dbReference>
<dbReference type="GO" id="GO:0005524">
    <property type="term" value="F:ATP binding"/>
    <property type="evidence" value="ECO:0007669"/>
    <property type="project" value="UniProtKB-KW"/>
</dbReference>
<dbReference type="EMBL" id="BLQM01000152">
    <property type="protein sequence ID" value="GMH69869.1"/>
    <property type="molecule type" value="Genomic_DNA"/>
</dbReference>
<feature type="compositionally biased region" description="Polar residues" evidence="3">
    <location>
        <begin position="454"/>
        <end position="466"/>
    </location>
</feature>
<dbReference type="Gene3D" id="3.40.50.300">
    <property type="entry name" value="P-loop containing nucleotide triphosphate hydrolases"/>
    <property type="match status" value="2"/>
</dbReference>
<dbReference type="GO" id="GO:0016887">
    <property type="term" value="F:ATP hydrolysis activity"/>
    <property type="evidence" value="ECO:0007669"/>
    <property type="project" value="InterPro"/>
</dbReference>
<comment type="caution">
    <text evidence="6">The sequence shown here is derived from an EMBL/GenBank/DDBJ whole genome shotgun (WGS) entry which is preliminary data.</text>
</comment>
<feature type="region of interest" description="Disordered" evidence="3">
    <location>
        <begin position="454"/>
        <end position="480"/>
    </location>
</feature>
<dbReference type="Pfam" id="PF00004">
    <property type="entry name" value="AAA"/>
    <property type="match status" value="2"/>
</dbReference>
<keyword evidence="2" id="KW-0547">Nucleotide-binding</keyword>
<keyword evidence="4" id="KW-0812">Transmembrane</keyword>